<dbReference type="Pfam" id="PF07332">
    <property type="entry name" value="Phage_holin_3_6"/>
    <property type="match status" value="1"/>
</dbReference>
<keyword evidence="1" id="KW-0472">Membrane</keyword>
<gene>
    <name evidence="2" type="ORF">E6H05_06735</name>
</gene>
<feature type="transmembrane region" description="Helical" evidence="1">
    <location>
        <begin position="82"/>
        <end position="103"/>
    </location>
</feature>
<reference evidence="2 3" key="1">
    <citation type="journal article" date="2019" name="Nat. Microbiol.">
        <title>Mediterranean grassland soil C-N compound turnover is dependent on rainfall and depth, and is mediated by genomically divergent microorganisms.</title>
        <authorList>
            <person name="Diamond S."/>
            <person name="Andeer P.F."/>
            <person name="Li Z."/>
            <person name="Crits-Christoph A."/>
            <person name="Burstein D."/>
            <person name="Anantharaman K."/>
            <person name="Lane K.R."/>
            <person name="Thomas B.C."/>
            <person name="Pan C."/>
            <person name="Northen T.R."/>
            <person name="Banfield J.F."/>
        </authorList>
    </citation>
    <scope>NUCLEOTIDE SEQUENCE [LARGE SCALE GENOMIC DNA]</scope>
    <source>
        <strain evidence="2">NP_8</strain>
    </source>
</reference>
<sequence>MSEDPQSAGSEPVTSVVGRLLQHIVALLEARVDLTRQEMRTALRDVAISLFLLVSALALVLLMIPVAVAVLVLVLAQVLPTWLATAIVLGVMLAIVTVLLIVARLRLRKRRLTVLAGLREDWRAIRQALERQR</sequence>
<name>A0A537IVK8_9BACT</name>
<evidence type="ECO:0000313" key="3">
    <source>
        <dbReference type="Proteomes" id="UP000318834"/>
    </source>
</evidence>
<feature type="transmembrane region" description="Helical" evidence="1">
    <location>
        <begin position="46"/>
        <end position="76"/>
    </location>
</feature>
<evidence type="ECO:0000256" key="1">
    <source>
        <dbReference type="SAM" id="Phobius"/>
    </source>
</evidence>
<dbReference type="EMBL" id="VBAP01000044">
    <property type="protein sequence ID" value="TMI75315.1"/>
    <property type="molecule type" value="Genomic_DNA"/>
</dbReference>
<organism evidence="2 3">
    <name type="scientific">Candidatus Segetimicrobium genomatis</name>
    <dbReference type="NCBI Taxonomy" id="2569760"/>
    <lineage>
        <taxon>Bacteria</taxon>
        <taxon>Bacillati</taxon>
        <taxon>Candidatus Sysuimicrobiota</taxon>
        <taxon>Candidatus Sysuimicrobiia</taxon>
        <taxon>Candidatus Sysuimicrobiales</taxon>
        <taxon>Candidatus Segetimicrobiaceae</taxon>
        <taxon>Candidatus Segetimicrobium</taxon>
    </lineage>
</organism>
<comment type="caution">
    <text evidence="2">The sequence shown here is derived from an EMBL/GenBank/DDBJ whole genome shotgun (WGS) entry which is preliminary data.</text>
</comment>
<evidence type="ECO:0008006" key="4">
    <source>
        <dbReference type="Google" id="ProtNLM"/>
    </source>
</evidence>
<keyword evidence="1" id="KW-0812">Transmembrane</keyword>
<dbReference type="Proteomes" id="UP000318834">
    <property type="component" value="Unassembled WGS sequence"/>
</dbReference>
<protein>
    <recommendedName>
        <fullName evidence="4">Phage holin family protein</fullName>
    </recommendedName>
</protein>
<proteinExistence type="predicted"/>
<dbReference type="InterPro" id="IPR009937">
    <property type="entry name" value="Phage_holin_3_6"/>
</dbReference>
<dbReference type="AlphaFoldDB" id="A0A537IVK8"/>
<accession>A0A537IVK8</accession>
<keyword evidence="1" id="KW-1133">Transmembrane helix</keyword>
<evidence type="ECO:0000313" key="2">
    <source>
        <dbReference type="EMBL" id="TMI75315.1"/>
    </source>
</evidence>